<keyword evidence="2" id="KW-0472">Membrane</keyword>
<evidence type="ECO:0000313" key="3">
    <source>
        <dbReference type="EMBL" id="PKU92689.1"/>
    </source>
</evidence>
<feature type="region of interest" description="Disordered" evidence="1">
    <location>
        <begin position="1"/>
        <end position="113"/>
    </location>
</feature>
<dbReference type="EMBL" id="PCGY01000011">
    <property type="protein sequence ID" value="PKU92689.1"/>
    <property type="molecule type" value="Genomic_DNA"/>
</dbReference>
<evidence type="ECO:0000313" key="4">
    <source>
        <dbReference type="Proteomes" id="UP000233727"/>
    </source>
</evidence>
<protein>
    <submittedName>
        <fullName evidence="3">Hemagglutinin</fullName>
    </submittedName>
</protein>
<evidence type="ECO:0000256" key="2">
    <source>
        <dbReference type="SAM" id="Phobius"/>
    </source>
</evidence>
<accession>A0A2N3QLZ0</accession>
<comment type="caution">
    <text evidence="3">The sequence shown here is derived from an EMBL/GenBank/DDBJ whole genome shotgun (WGS) entry which is preliminary data.</text>
</comment>
<dbReference type="STRING" id="33905.BTHE_0759"/>
<feature type="compositionally biased region" description="Low complexity" evidence="1">
    <location>
        <begin position="23"/>
        <end position="43"/>
    </location>
</feature>
<feature type="compositionally biased region" description="Low complexity" evidence="1">
    <location>
        <begin position="71"/>
        <end position="100"/>
    </location>
</feature>
<proteinExistence type="predicted"/>
<feature type="transmembrane region" description="Helical" evidence="2">
    <location>
        <begin position="135"/>
        <end position="155"/>
    </location>
</feature>
<reference evidence="3 4" key="1">
    <citation type="submission" date="2017-10" db="EMBL/GenBank/DDBJ databases">
        <title>Bifidobacterium genomics.</title>
        <authorList>
            <person name="Lugli G.A."/>
            <person name="Milani C."/>
            <person name="Mancabelli L."/>
        </authorList>
    </citation>
    <scope>NUCLEOTIDE SEQUENCE [LARGE SCALE GENOMIC DNA]</scope>
    <source>
        <strain evidence="3 4">1542B</strain>
    </source>
</reference>
<evidence type="ECO:0000256" key="1">
    <source>
        <dbReference type="SAM" id="MobiDB-lite"/>
    </source>
</evidence>
<organism evidence="3 4">
    <name type="scientific">Bifidobacterium thermophilum</name>
    <dbReference type="NCBI Taxonomy" id="33905"/>
    <lineage>
        <taxon>Bacteria</taxon>
        <taxon>Bacillati</taxon>
        <taxon>Actinomycetota</taxon>
        <taxon>Actinomycetes</taxon>
        <taxon>Bifidobacteriales</taxon>
        <taxon>Bifidobacteriaceae</taxon>
        <taxon>Bifidobacterium</taxon>
    </lineage>
</organism>
<name>A0A2N3QLZ0_9BIFI</name>
<sequence length="404" mass="42954">MMAEPADTTDAMESTAAETIKPGASTTLGSTTNTETKTEASTSLSKPKSGHAVKSSAGRDCGRSTGGSGRRAGSSAQSAGRAKSSRGASSTGSSSRASSPRGGGRKASSFSKTIRQLQTRYRKAWKKANPGKRCLIVLETMVAIICAMALVMGLIRVVQWRTEIAIVQYRQNQTAEKYGFNPGNIISDGQFFNGNAMSQAEIQAFLDKEGASCTGSQCLRVMTFDSENEPAGSECEAYRGAQGETAAAIISKSAKACGVSPKVLLTVLQKEQHLVTATSTTAFQFKAAMGLSCPDDASCDPQYAGFFRQVYGAAKRYKYYLQHEDTYGYHAGSMNYIQYNPNASCGGSQVYIENKATALLYIYTPYQPNTAALAAGAGEGDSCSAYGNRNFSIIYTGWFGNPRS</sequence>
<gene>
    <name evidence="3" type="ORF">CQR47_0538</name>
</gene>
<dbReference type="AlphaFoldDB" id="A0A2N3QLZ0"/>
<dbReference type="Proteomes" id="UP000233727">
    <property type="component" value="Unassembled WGS sequence"/>
</dbReference>
<keyword evidence="2" id="KW-1133">Transmembrane helix</keyword>
<keyword evidence="2" id="KW-0812">Transmembrane</keyword>